<evidence type="ECO:0000256" key="1">
    <source>
        <dbReference type="SAM" id="SignalP"/>
    </source>
</evidence>
<organism evidence="2 3">
    <name type="scientific">Lacinutrix gracilariae</name>
    <dbReference type="NCBI Taxonomy" id="1747198"/>
    <lineage>
        <taxon>Bacteria</taxon>
        <taxon>Pseudomonadati</taxon>
        <taxon>Bacteroidota</taxon>
        <taxon>Flavobacteriia</taxon>
        <taxon>Flavobacteriales</taxon>
        <taxon>Flavobacteriaceae</taxon>
        <taxon>Lacinutrix</taxon>
    </lineage>
</organism>
<name>A0ABW5K576_9FLAO</name>
<dbReference type="Proteomes" id="UP001597467">
    <property type="component" value="Unassembled WGS sequence"/>
</dbReference>
<proteinExistence type="predicted"/>
<reference evidence="3" key="1">
    <citation type="journal article" date="2019" name="Int. J. Syst. Evol. Microbiol.">
        <title>The Global Catalogue of Microorganisms (GCM) 10K type strain sequencing project: providing services to taxonomists for standard genome sequencing and annotation.</title>
        <authorList>
            <consortium name="The Broad Institute Genomics Platform"/>
            <consortium name="The Broad Institute Genome Sequencing Center for Infectious Disease"/>
            <person name="Wu L."/>
            <person name="Ma J."/>
        </authorList>
    </citation>
    <scope>NUCLEOTIDE SEQUENCE [LARGE SCALE GENOMIC DNA]</scope>
    <source>
        <strain evidence="3">KCTC 42808</strain>
    </source>
</reference>
<protein>
    <recommendedName>
        <fullName evidence="4">DUF1735 domain-containing protein</fullName>
    </recommendedName>
</protein>
<evidence type="ECO:0008006" key="4">
    <source>
        <dbReference type="Google" id="ProtNLM"/>
    </source>
</evidence>
<keyword evidence="3" id="KW-1185">Reference proteome</keyword>
<keyword evidence="1" id="KW-0732">Signal</keyword>
<dbReference type="EMBL" id="JBHULM010000011">
    <property type="protein sequence ID" value="MFD2543553.1"/>
    <property type="molecule type" value="Genomic_DNA"/>
</dbReference>
<dbReference type="RefSeq" id="WP_379905543.1">
    <property type="nucleotide sequence ID" value="NZ_JBHULM010000011.1"/>
</dbReference>
<evidence type="ECO:0000313" key="3">
    <source>
        <dbReference type="Proteomes" id="UP001597467"/>
    </source>
</evidence>
<feature type="chain" id="PRO_5045458647" description="DUF1735 domain-containing protein" evidence="1">
    <location>
        <begin position="24"/>
        <end position="190"/>
    </location>
</feature>
<feature type="signal peptide" evidence="1">
    <location>
        <begin position="1"/>
        <end position="23"/>
    </location>
</feature>
<comment type="caution">
    <text evidence="2">The sequence shown here is derived from an EMBL/GenBank/DDBJ whole genome shotgun (WGS) entry which is preliminary data.</text>
</comment>
<sequence>MFKCALKYSILLFTGVLCLTACVSDIDFSQSESFAISPIIDASVIYFDTPASSFVNGITEQSIVRDSVNVDVFADAFTVDNLTKAIFLFEVTNTINRSFQAQVDLLDQANVLQHSFSFSVAASLNQEEILAEHLEIFENQSLQAFKQTTKLVITLTLMPSNDGSILTEESPGNLKFRSKATFYLNLDTST</sequence>
<evidence type="ECO:0000313" key="2">
    <source>
        <dbReference type="EMBL" id="MFD2543553.1"/>
    </source>
</evidence>
<gene>
    <name evidence="2" type="ORF">ACFSSB_14570</name>
</gene>
<accession>A0ABW5K576</accession>